<organism evidence="1 2">
    <name type="scientific">Mesorhizobium retamae</name>
    <dbReference type="NCBI Taxonomy" id="2912854"/>
    <lineage>
        <taxon>Bacteria</taxon>
        <taxon>Pseudomonadati</taxon>
        <taxon>Pseudomonadota</taxon>
        <taxon>Alphaproteobacteria</taxon>
        <taxon>Hyphomicrobiales</taxon>
        <taxon>Phyllobacteriaceae</taxon>
        <taxon>Mesorhizobium</taxon>
    </lineage>
</organism>
<gene>
    <name evidence="1" type="ORF">L4923_11080</name>
</gene>
<accession>A0ABS9QDQ4</accession>
<name>A0ABS9QDQ4_9HYPH</name>
<proteinExistence type="predicted"/>
<dbReference type="EMBL" id="JAKREW010000008">
    <property type="protein sequence ID" value="MCG7505554.1"/>
    <property type="molecule type" value="Genomic_DNA"/>
</dbReference>
<comment type="caution">
    <text evidence="1">The sequence shown here is derived from an EMBL/GenBank/DDBJ whole genome shotgun (WGS) entry which is preliminary data.</text>
</comment>
<protein>
    <recommendedName>
        <fullName evidence="3">Transposase</fullName>
    </recommendedName>
</protein>
<evidence type="ECO:0000313" key="1">
    <source>
        <dbReference type="EMBL" id="MCG7505554.1"/>
    </source>
</evidence>
<reference evidence="1 2" key="1">
    <citation type="submission" date="2022-02" db="EMBL/GenBank/DDBJ databases">
        <title>Draft genome sequence of Mezorhizobium retamae strain IRAMC:0171 isolated from Retama raetam nodules.</title>
        <authorList>
            <person name="Bengaied R."/>
            <person name="Sbissi I."/>
            <person name="Huber K."/>
            <person name="Ghodbane F."/>
            <person name="Nouioui I."/>
            <person name="Tarhouni M."/>
            <person name="Gtari M."/>
        </authorList>
    </citation>
    <scope>NUCLEOTIDE SEQUENCE [LARGE SCALE GENOMIC DNA]</scope>
    <source>
        <strain evidence="1 2">IRAMC:0171</strain>
    </source>
</reference>
<keyword evidence="2" id="KW-1185">Reference proteome</keyword>
<evidence type="ECO:0000313" key="2">
    <source>
        <dbReference type="Proteomes" id="UP001201701"/>
    </source>
</evidence>
<dbReference type="RefSeq" id="WP_239364813.1">
    <property type="nucleotide sequence ID" value="NZ_JAKREW010000008.1"/>
</dbReference>
<dbReference type="Proteomes" id="UP001201701">
    <property type="component" value="Unassembled WGS sequence"/>
</dbReference>
<evidence type="ECO:0008006" key="3">
    <source>
        <dbReference type="Google" id="ProtNLM"/>
    </source>
</evidence>
<sequence length="48" mass="5458">MTIWNQFKGYAAAIREFIAPTYRPERHYMRGPGPACARRAHTLGVSAH</sequence>